<proteinExistence type="predicted"/>
<dbReference type="RefSeq" id="WP_211943854.1">
    <property type="nucleotide sequence ID" value="NZ_CAJPVH010000047.1"/>
</dbReference>
<gene>
    <name evidence="3" type="ORF">M5D45_06625</name>
    <name evidence="2" type="ORF">M5D45_10480</name>
</gene>
<dbReference type="KEGG" id="ccam:M5D45_06625"/>
<evidence type="ECO:0000313" key="3">
    <source>
        <dbReference type="EMBL" id="URF05474.1"/>
    </source>
</evidence>
<dbReference type="AlphaFoldDB" id="A0AAE9L0W4"/>
<name>A0AAE9L0W4_9BURK</name>
<dbReference type="EMBL" id="CP097330">
    <property type="protein sequence ID" value="URF02981.1"/>
    <property type="molecule type" value="Genomic_DNA"/>
</dbReference>
<accession>A0AAE9L0W4</accession>
<reference evidence="2" key="2">
    <citation type="submission" date="2022-05" db="EMBL/GenBank/DDBJ databases">
        <authorList>
            <person name="Kunte H.-J."/>
        </authorList>
    </citation>
    <scope>NUCLEOTIDE SEQUENCE</scope>
    <source>
        <strain evidence="2">G5</strain>
    </source>
</reference>
<feature type="compositionally biased region" description="Low complexity" evidence="1">
    <location>
        <begin position="63"/>
        <end position="81"/>
    </location>
</feature>
<dbReference type="KEGG" id="ccam:M5D45_10480"/>
<feature type="region of interest" description="Disordered" evidence="1">
    <location>
        <begin position="58"/>
        <end position="113"/>
    </location>
</feature>
<evidence type="ECO:0000256" key="1">
    <source>
        <dbReference type="SAM" id="MobiDB-lite"/>
    </source>
</evidence>
<organism evidence="2 4">
    <name type="scientific">Cupriavidus campinensis</name>
    <dbReference type="NCBI Taxonomy" id="151783"/>
    <lineage>
        <taxon>Bacteria</taxon>
        <taxon>Pseudomonadati</taxon>
        <taxon>Pseudomonadota</taxon>
        <taxon>Betaproteobacteria</taxon>
        <taxon>Burkholderiales</taxon>
        <taxon>Burkholderiaceae</taxon>
        <taxon>Cupriavidus</taxon>
    </lineage>
</organism>
<dbReference type="Proteomes" id="UP001056132">
    <property type="component" value="Chromosome 1"/>
</dbReference>
<evidence type="ECO:0000313" key="2">
    <source>
        <dbReference type="EMBL" id="URF02981.1"/>
    </source>
</evidence>
<dbReference type="EMBL" id="CP097330">
    <property type="protein sequence ID" value="URF05474.1"/>
    <property type="molecule type" value="Genomic_DNA"/>
</dbReference>
<reference evidence="2" key="1">
    <citation type="journal article" date="2022" name="Microbiol. Resour. Announc.">
        <title>Genome Sequence of Cupriavidus campinensis Strain G5, a Member of a Bacterial Consortium Capable of Polyethylene Degradation.</title>
        <authorList>
            <person name="Schneider B."/>
            <person name="Pfeiffer F."/>
            <person name="Dyall-Smith M."/>
            <person name="Kunte H.J."/>
        </authorList>
    </citation>
    <scope>NUCLEOTIDE SEQUENCE</scope>
    <source>
        <strain evidence="2">G5</strain>
    </source>
</reference>
<sequence>MSHEEIAIGLGISRNTLEKHFEAELSHGAYAKRLEVLVAMHAAAKRGNVAAQKAYTAMPPPRAAATPLPADEPAAGKAKTPAKGKKEQAHADAMTAQAGTDWQDLLPGSAALQ</sequence>
<evidence type="ECO:0000313" key="4">
    <source>
        <dbReference type="Proteomes" id="UP001056132"/>
    </source>
</evidence>
<protein>
    <submittedName>
        <fullName evidence="2">Uncharacterized protein</fullName>
    </submittedName>
</protein>